<proteinExistence type="predicted"/>
<name>A0A371HZP1_MUCPR</name>
<gene>
    <name evidence="1" type="ORF">CR513_07662</name>
</gene>
<accession>A0A371HZP1</accession>
<protein>
    <submittedName>
        <fullName evidence="1">Uncharacterized protein</fullName>
    </submittedName>
</protein>
<evidence type="ECO:0000313" key="2">
    <source>
        <dbReference type="Proteomes" id="UP000257109"/>
    </source>
</evidence>
<organism evidence="1 2">
    <name type="scientific">Mucuna pruriens</name>
    <name type="common">Velvet bean</name>
    <name type="synonym">Dolichos pruriens</name>
    <dbReference type="NCBI Taxonomy" id="157652"/>
    <lineage>
        <taxon>Eukaryota</taxon>
        <taxon>Viridiplantae</taxon>
        <taxon>Streptophyta</taxon>
        <taxon>Embryophyta</taxon>
        <taxon>Tracheophyta</taxon>
        <taxon>Spermatophyta</taxon>
        <taxon>Magnoliopsida</taxon>
        <taxon>eudicotyledons</taxon>
        <taxon>Gunneridae</taxon>
        <taxon>Pentapetalae</taxon>
        <taxon>rosids</taxon>
        <taxon>fabids</taxon>
        <taxon>Fabales</taxon>
        <taxon>Fabaceae</taxon>
        <taxon>Papilionoideae</taxon>
        <taxon>50 kb inversion clade</taxon>
        <taxon>NPAAA clade</taxon>
        <taxon>indigoferoid/millettioid clade</taxon>
        <taxon>Phaseoleae</taxon>
        <taxon>Mucuna</taxon>
    </lineage>
</organism>
<dbReference type="EMBL" id="QJKJ01001335">
    <property type="protein sequence ID" value="RDY08144.1"/>
    <property type="molecule type" value="Genomic_DNA"/>
</dbReference>
<reference evidence="1" key="1">
    <citation type="submission" date="2018-05" db="EMBL/GenBank/DDBJ databases">
        <title>Draft genome of Mucuna pruriens seed.</title>
        <authorList>
            <person name="Nnadi N.E."/>
            <person name="Vos R."/>
            <person name="Hasami M.H."/>
            <person name="Devisetty U.K."/>
            <person name="Aguiy J.C."/>
        </authorList>
    </citation>
    <scope>NUCLEOTIDE SEQUENCE [LARGE SCALE GENOMIC DNA]</scope>
    <source>
        <strain evidence="1">JCA_2017</strain>
    </source>
</reference>
<dbReference type="Proteomes" id="UP000257109">
    <property type="component" value="Unassembled WGS sequence"/>
</dbReference>
<evidence type="ECO:0000313" key="1">
    <source>
        <dbReference type="EMBL" id="RDY08144.1"/>
    </source>
</evidence>
<comment type="caution">
    <text evidence="1">The sequence shown here is derived from an EMBL/GenBank/DDBJ whole genome shotgun (WGS) entry which is preliminary data.</text>
</comment>
<sequence length="67" mass="7463">MSFGPIGFIEAEKFLEKIKPLPTLTQLMLFDQRSTVQRLIDVHIGYCSGVSGKLLDPGALRQSNRSL</sequence>
<feature type="non-terminal residue" evidence="1">
    <location>
        <position position="1"/>
    </location>
</feature>
<keyword evidence="2" id="KW-1185">Reference proteome</keyword>
<dbReference type="AlphaFoldDB" id="A0A371HZP1"/>